<dbReference type="EMBL" id="NKCL01000224">
    <property type="protein sequence ID" value="RSL78041.1"/>
    <property type="molecule type" value="Genomic_DNA"/>
</dbReference>
<protein>
    <submittedName>
        <fullName evidence="1">Uncharacterized protein</fullName>
    </submittedName>
</protein>
<evidence type="ECO:0000313" key="1">
    <source>
        <dbReference type="EMBL" id="RSL78041.1"/>
    </source>
</evidence>
<evidence type="ECO:0000313" key="2">
    <source>
        <dbReference type="Proteomes" id="UP000287972"/>
    </source>
</evidence>
<keyword evidence="2" id="KW-1185">Reference proteome</keyword>
<reference evidence="1 2" key="1">
    <citation type="submission" date="2017-06" db="EMBL/GenBank/DDBJ databases">
        <title>Comparative genomic analysis of Ambrosia Fusariam Clade fungi.</title>
        <authorList>
            <person name="Stajich J.E."/>
            <person name="Carrillo J."/>
            <person name="Kijimoto T."/>
            <person name="Eskalen A."/>
            <person name="O'Donnell K."/>
            <person name="Kasson M."/>
        </authorList>
    </citation>
    <scope>NUCLEOTIDE SEQUENCE [LARGE SCALE GENOMIC DNA]</scope>
    <source>
        <strain evidence="1 2">NRRL62606</strain>
    </source>
</reference>
<name>A0A428RKI5_9HYPO</name>
<dbReference type="Proteomes" id="UP000287972">
    <property type="component" value="Unassembled WGS sequence"/>
</dbReference>
<organism evidence="1 2">
    <name type="scientific">Fusarium floridanum</name>
    <dbReference type="NCBI Taxonomy" id="1325733"/>
    <lineage>
        <taxon>Eukaryota</taxon>
        <taxon>Fungi</taxon>
        <taxon>Dikarya</taxon>
        <taxon>Ascomycota</taxon>
        <taxon>Pezizomycotina</taxon>
        <taxon>Sordariomycetes</taxon>
        <taxon>Hypocreomycetidae</taxon>
        <taxon>Hypocreales</taxon>
        <taxon>Nectriaceae</taxon>
        <taxon>Fusarium</taxon>
        <taxon>Fusarium solani species complex</taxon>
    </lineage>
</organism>
<gene>
    <name evidence="1" type="ORF">CEP51_008560</name>
</gene>
<sequence length="144" mass="16303">MVSEQVAGRKSLASTVEEVTITYNMILALALDRGHTDGWPRMSQLRTYQKEFLDWVEASGAALESSLPGSLSYQYYDRPDIYSKFTEGTMDLCEALKRIVDLYRGTAENPDRLKDLLALMDQCSKTVTTLRELTERGKSPPWEA</sequence>
<comment type="caution">
    <text evidence="1">The sequence shown here is derived from an EMBL/GenBank/DDBJ whole genome shotgun (WGS) entry which is preliminary data.</text>
</comment>
<dbReference type="AlphaFoldDB" id="A0A428RKI5"/>
<proteinExistence type="predicted"/>
<accession>A0A428RKI5</accession>